<organism evidence="2 3">
    <name type="scientific">Paenibacillus agaridevorans</name>
    <dbReference type="NCBI Taxonomy" id="171404"/>
    <lineage>
        <taxon>Bacteria</taxon>
        <taxon>Bacillati</taxon>
        <taxon>Bacillota</taxon>
        <taxon>Bacilli</taxon>
        <taxon>Bacillales</taxon>
        <taxon>Paenibacillaceae</taxon>
        <taxon>Paenibacillus</taxon>
    </lineage>
</organism>
<dbReference type="GO" id="GO:0016787">
    <property type="term" value="F:hydrolase activity"/>
    <property type="evidence" value="ECO:0007669"/>
    <property type="project" value="InterPro"/>
</dbReference>
<keyword evidence="3" id="KW-1185">Reference proteome</keyword>
<proteinExistence type="predicted"/>
<dbReference type="Gene3D" id="3.60.21.10">
    <property type="match status" value="1"/>
</dbReference>
<dbReference type="SUPFAM" id="SSF56300">
    <property type="entry name" value="Metallo-dependent phosphatases"/>
    <property type="match status" value="1"/>
</dbReference>
<evidence type="ECO:0000313" key="2">
    <source>
        <dbReference type="EMBL" id="GBG06373.1"/>
    </source>
</evidence>
<dbReference type="InterPro" id="IPR004843">
    <property type="entry name" value="Calcineurin-like_PHP"/>
</dbReference>
<dbReference type="Pfam" id="PF00149">
    <property type="entry name" value="Metallophos"/>
    <property type="match status" value="1"/>
</dbReference>
<evidence type="ECO:0000313" key="3">
    <source>
        <dbReference type="Proteomes" id="UP000245202"/>
    </source>
</evidence>
<gene>
    <name evidence="2" type="ORF">PAT3040_00898</name>
</gene>
<dbReference type="Proteomes" id="UP000245202">
    <property type="component" value="Unassembled WGS sequence"/>
</dbReference>
<comment type="caution">
    <text evidence="2">The sequence shown here is derived from an EMBL/GenBank/DDBJ whole genome shotgun (WGS) entry which is preliminary data.</text>
</comment>
<dbReference type="AlphaFoldDB" id="A0A2R5ERH4"/>
<dbReference type="RefSeq" id="WP_108991686.1">
    <property type="nucleotide sequence ID" value="NZ_BDQX01000042.1"/>
</dbReference>
<dbReference type="PANTHER" id="PTHR43143">
    <property type="entry name" value="METALLOPHOSPHOESTERASE, CALCINEURIN SUPERFAMILY"/>
    <property type="match status" value="1"/>
</dbReference>
<dbReference type="InterPro" id="IPR051918">
    <property type="entry name" value="STPP_CPPED1"/>
</dbReference>
<feature type="domain" description="Calcineurin-like phosphoesterase" evidence="1">
    <location>
        <begin position="163"/>
        <end position="373"/>
    </location>
</feature>
<evidence type="ECO:0000259" key="1">
    <source>
        <dbReference type="Pfam" id="PF00149"/>
    </source>
</evidence>
<reference evidence="2 3" key="1">
    <citation type="submission" date="2017-08" db="EMBL/GenBank/DDBJ databases">
        <title>Substantial Increase in Enzyme Production by Combined Drug-Resistance Mutations in Paenibacillus agaridevorans.</title>
        <authorList>
            <person name="Tanaka Y."/>
            <person name="Funane K."/>
            <person name="Hosaka T."/>
            <person name="Shiwa Y."/>
            <person name="Fujita N."/>
            <person name="Miyazaki T."/>
            <person name="Yoshikawa H."/>
            <person name="Murakami K."/>
            <person name="Kasahara K."/>
            <person name="Inaoka T."/>
            <person name="Hiraga Y."/>
            <person name="Ochi K."/>
        </authorList>
    </citation>
    <scope>NUCLEOTIDE SEQUENCE [LARGE SCALE GENOMIC DNA]</scope>
    <source>
        <strain evidence="2 3">T-3040</strain>
    </source>
</reference>
<name>A0A2R5ERH4_9BACL</name>
<dbReference type="InterPro" id="IPR029052">
    <property type="entry name" value="Metallo-depent_PP-like"/>
</dbReference>
<protein>
    <recommendedName>
        <fullName evidence="1">Calcineurin-like phosphoesterase domain-containing protein</fullName>
    </recommendedName>
</protein>
<dbReference type="PANTHER" id="PTHR43143:SF4">
    <property type="entry name" value="CALCINEURIN-LIKE PHOSPHOESTERASE DOMAIN-CONTAINING PROTEIN"/>
    <property type="match status" value="1"/>
</dbReference>
<sequence>MKIVQLEVKAGTTIYASTGMLGHGQSDRMSTLDYYKALKGSRVTLLNYEYYFNIATYALEFDDKYINTYAYHPEQSWTTYNHDLSGTTYRQNAYEFKGEVYFRICLKRVDGGEFTKQEEESINEIIRFETTISEYVPKPYFTQEIDQTVSTIREKRTVDSLVFGVVSDTHMTVNGTWEDTAHNISSVHRQTPFDAIVHLGDLTDGMVPAVMTRRYAQKVLSDLQRNGVPLYVVLGNHDSNYFNGNPEPLTDEEQFEIYQLHNDGAVIRQDKKTYYYVDYPQLSLRCMFLTSFDYREKVRYGFSDDLLNWVRETLTVMPGGYRVVVFSHEAPLPELDYWSDSIRNGEELLNIFEHYGMQNGKRIIAFIHGHTHADFIYTKRSFPIVSIGCAKCEFFTDKKPQGSVTQVRTMHTVTQELWDTLIINPDKIEFVRFGAGEDRTVVCR</sequence>
<accession>A0A2R5ERH4</accession>
<dbReference type="EMBL" id="BDQX01000042">
    <property type="protein sequence ID" value="GBG06373.1"/>
    <property type="molecule type" value="Genomic_DNA"/>
</dbReference>